<dbReference type="InterPro" id="IPR041664">
    <property type="entry name" value="AAA_16"/>
</dbReference>
<dbReference type="SMART" id="SM00382">
    <property type="entry name" value="AAA"/>
    <property type="match status" value="1"/>
</dbReference>
<evidence type="ECO:0000256" key="2">
    <source>
        <dbReference type="SAM" id="MobiDB-lite"/>
    </source>
</evidence>
<dbReference type="InterPro" id="IPR019734">
    <property type="entry name" value="TPR_rpt"/>
</dbReference>
<feature type="domain" description="AAA+ ATPase" evidence="3">
    <location>
        <begin position="125"/>
        <end position="273"/>
    </location>
</feature>
<feature type="region of interest" description="Disordered" evidence="2">
    <location>
        <begin position="40"/>
        <end position="61"/>
    </location>
</feature>
<feature type="repeat" description="TPR" evidence="1">
    <location>
        <begin position="571"/>
        <end position="604"/>
    </location>
</feature>
<organism evidence="4 7">
    <name type="scientific">Streptomyces radicis</name>
    <dbReference type="NCBI Taxonomy" id="1750517"/>
    <lineage>
        <taxon>Bacteria</taxon>
        <taxon>Bacillati</taxon>
        <taxon>Actinomycetota</taxon>
        <taxon>Actinomycetes</taxon>
        <taxon>Kitasatosporales</taxon>
        <taxon>Streptomycetaceae</taxon>
        <taxon>Streptomyces</taxon>
    </lineage>
</organism>
<evidence type="ECO:0000256" key="1">
    <source>
        <dbReference type="PROSITE-ProRule" id="PRU00339"/>
    </source>
</evidence>
<dbReference type="InterPro" id="IPR027417">
    <property type="entry name" value="P-loop_NTPase"/>
</dbReference>
<dbReference type="AlphaFoldDB" id="A0A3A9WMA1"/>
<dbReference type="InterPro" id="IPR003593">
    <property type="entry name" value="AAA+_ATPase"/>
</dbReference>
<evidence type="ECO:0000259" key="3">
    <source>
        <dbReference type="SMART" id="SM00382"/>
    </source>
</evidence>
<comment type="caution">
    <text evidence="4">The sequence shown here is derived from an EMBL/GenBank/DDBJ whole genome shotgun (WGS) entry which is preliminary data.</text>
</comment>
<dbReference type="EMBL" id="RBDX01000005">
    <property type="protein sequence ID" value="RKN10604.1"/>
    <property type="molecule type" value="Genomic_DNA"/>
</dbReference>
<keyword evidence="1" id="KW-0802">TPR repeat</keyword>
<dbReference type="OrthoDB" id="5521887at2"/>
<name>A0A3A9WMA1_9ACTN</name>
<dbReference type="PANTHER" id="PTHR47691:SF3">
    <property type="entry name" value="HTH-TYPE TRANSCRIPTIONAL REGULATOR RV0890C-RELATED"/>
    <property type="match status" value="1"/>
</dbReference>
<dbReference type="PROSITE" id="PS50005">
    <property type="entry name" value="TPR"/>
    <property type="match status" value="1"/>
</dbReference>
<dbReference type="PANTHER" id="PTHR47691">
    <property type="entry name" value="REGULATOR-RELATED"/>
    <property type="match status" value="1"/>
</dbReference>
<dbReference type="Proteomes" id="UP000275024">
    <property type="component" value="Unassembled WGS sequence"/>
</dbReference>
<dbReference type="InterPro" id="IPR011990">
    <property type="entry name" value="TPR-like_helical_dom_sf"/>
</dbReference>
<evidence type="ECO:0000313" key="6">
    <source>
        <dbReference type="Proteomes" id="UP000268652"/>
    </source>
</evidence>
<dbReference type="SUPFAM" id="SSF48452">
    <property type="entry name" value="TPR-like"/>
    <property type="match status" value="1"/>
</dbReference>
<dbReference type="Gene3D" id="3.40.50.300">
    <property type="entry name" value="P-loop containing nucleotide triphosphate hydrolases"/>
    <property type="match status" value="1"/>
</dbReference>
<reference evidence="6 7" key="1">
    <citation type="submission" date="2018-09" db="EMBL/GenBank/DDBJ databases">
        <title>Streptomyces sp. nov. DS1-2, an endophytic actinomycete isolated from roots of Dendrobium scabrilingue.</title>
        <authorList>
            <person name="Kuncharoen N."/>
            <person name="Kudo T."/>
            <person name="Ohkuma M."/>
            <person name="Yuki M."/>
            <person name="Tanasupawat S."/>
        </authorList>
    </citation>
    <scope>NUCLEOTIDE SEQUENCE [LARGE SCALE GENOMIC DNA]</scope>
    <source>
        <strain evidence="4 7">AZ1-7</strain>
        <strain evidence="5 6">DS1-2</strain>
    </source>
</reference>
<accession>A0A3A9WMA1</accession>
<dbReference type="SMART" id="SM00028">
    <property type="entry name" value="TPR"/>
    <property type="match status" value="3"/>
</dbReference>
<evidence type="ECO:0000313" key="7">
    <source>
        <dbReference type="Proteomes" id="UP000275024"/>
    </source>
</evidence>
<dbReference type="Pfam" id="PF13191">
    <property type="entry name" value="AAA_16"/>
    <property type="match status" value="1"/>
</dbReference>
<evidence type="ECO:0000313" key="5">
    <source>
        <dbReference type="EMBL" id="RKN24864.1"/>
    </source>
</evidence>
<evidence type="ECO:0000313" key="4">
    <source>
        <dbReference type="EMBL" id="RKN10604.1"/>
    </source>
</evidence>
<sequence length="748" mass="80778">MEVFGPAIIAALANAMVTGAGQEAGRVSVAPLAALLGRMRRGRRADGDDGPPPEPTDDPAEMRRLAEAIVERARDDEEIAALLRRFAREETPERLAVIEPPYASFVNRDEAIAQVRELVAEAPERPRLLLIVGEAGIGKSALAVRLAQELDDLLPGDQLHVDLRGHAPDEALTPSAAATDLLYKLGSYPGTVGPGFAEQRALLQRRLRGNRALVILDNAESPEQVDQLVVGGPGSLFVVTTRHRMPSLVGTYGARVLLLGPLADTHVERLLIEDGRVDPGALAAPEARELVRRCGGHPARVWDVVAQLAHGERLEEIARAGAGGDPWPDPVERRYLALGPAAARLHRLLGQLPPVVQGAGPVAALAGLADEAEAEALLTELAERRLVEVSRPEGPRRYQQTADAHRHAVTLADPDAEAAVERWLARCLATAVEAEVSVMRGRWYVGAVARAQARSEPVHSRKRALDLLLTERAVLVAAVRTAAERERFALVWQLCEAMWGLHLRRGFHEDCLRTHALGIGAALAVGDSRALARTRVQRGFSLMALGQLNAAEADFRAAFAAERDDHPRGRATALESLGLLRLRQRRFADALDLFHEALTFAERAGDPRALALLAHHVGRARYGAGTYPEALRQLDAALAEMRALPTPDRYNEARVLTSLGEARLAAGDRAGARGPLDAALAIMADEEGALIQEAAITELRARCEDDAERRRELWQRARQVHKTTGDIAGEERVQALLRAEGPGGGAGR</sequence>
<dbReference type="EMBL" id="RBDY01000005">
    <property type="protein sequence ID" value="RKN24864.1"/>
    <property type="molecule type" value="Genomic_DNA"/>
</dbReference>
<dbReference type="Gene3D" id="1.25.40.10">
    <property type="entry name" value="Tetratricopeptide repeat domain"/>
    <property type="match status" value="1"/>
</dbReference>
<protein>
    <recommendedName>
        <fullName evidence="3">AAA+ ATPase domain-containing protein</fullName>
    </recommendedName>
</protein>
<feature type="compositionally biased region" description="Acidic residues" evidence="2">
    <location>
        <begin position="48"/>
        <end position="59"/>
    </location>
</feature>
<keyword evidence="6" id="KW-1185">Reference proteome</keyword>
<proteinExistence type="predicted"/>
<dbReference type="Proteomes" id="UP000268652">
    <property type="component" value="Unassembled WGS sequence"/>
</dbReference>
<dbReference type="RefSeq" id="WP_120696629.1">
    <property type="nucleotide sequence ID" value="NZ_RBDX01000005.1"/>
</dbReference>
<gene>
    <name evidence="5" type="ORF">D7318_10465</name>
    <name evidence="4" type="ORF">D7319_09285</name>
</gene>
<dbReference type="SUPFAM" id="SSF52540">
    <property type="entry name" value="P-loop containing nucleoside triphosphate hydrolases"/>
    <property type="match status" value="1"/>
</dbReference>